<evidence type="ECO:0000313" key="5">
    <source>
        <dbReference type="EMBL" id="MFC3996783.1"/>
    </source>
</evidence>
<keyword evidence="3" id="KW-0446">Lipid-binding</keyword>
<evidence type="ECO:0000256" key="1">
    <source>
        <dbReference type="ARBA" id="ARBA00004255"/>
    </source>
</evidence>
<keyword evidence="4" id="KW-0472">Membrane</keyword>
<organism evidence="5 6">
    <name type="scientific">Nocardiopsis sediminis</name>
    <dbReference type="NCBI Taxonomy" id="1778267"/>
    <lineage>
        <taxon>Bacteria</taxon>
        <taxon>Bacillati</taxon>
        <taxon>Actinomycetota</taxon>
        <taxon>Actinomycetes</taxon>
        <taxon>Streptosporangiales</taxon>
        <taxon>Nocardiopsidaceae</taxon>
        <taxon>Nocardiopsis</taxon>
    </lineage>
</organism>
<evidence type="ECO:0000256" key="4">
    <source>
        <dbReference type="ARBA" id="ARBA00023136"/>
    </source>
</evidence>
<dbReference type="InterPro" id="IPR038261">
    <property type="entry name" value="GPP34-like_sf"/>
</dbReference>
<name>A0ABV8FPY0_9ACTN</name>
<protein>
    <submittedName>
        <fullName evidence="5">GPP34 family phosphoprotein</fullName>
    </submittedName>
</protein>
<dbReference type="InterPro" id="IPR008628">
    <property type="entry name" value="GPP34-like"/>
</dbReference>
<comment type="subcellular location">
    <subcellularLocation>
        <location evidence="1">Golgi apparatus membrane</location>
        <topology evidence="1">Peripheral membrane protein</topology>
        <orientation evidence="1">Cytoplasmic side</orientation>
    </subcellularLocation>
</comment>
<dbReference type="Gene3D" id="1.10.3630.10">
    <property type="entry name" value="yeast vps74-n-term truncation variant domain like"/>
    <property type="match status" value="1"/>
</dbReference>
<evidence type="ECO:0000256" key="3">
    <source>
        <dbReference type="ARBA" id="ARBA00023121"/>
    </source>
</evidence>
<evidence type="ECO:0000256" key="2">
    <source>
        <dbReference type="ARBA" id="ARBA00023034"/>
    </source>
</evidence>
<evidence type="ECO:0000313" key="6">
    <source>
        <dbReference type="Proteomes" id="UP001595847"/>
    </source>
</evidence>
<comment type="caution">
    <text evidence="5">The sequence shown here is derived from an EMBL/GenBank/DDBJ whole genome shotgun (WGS) entry which is preliminary data.</text>
</comment>
<gene>
    <name evidence="5" type="ORF">ACFOVU_12710</name>
</gene>
<reference evidence="6" key="1">
    <citation type="journal article" date="2019" name="Int. J. Syst. Evol. Microbiol.">
        <title>The Global Catalogue of Microorganisms (GCM) 10K type strain sequencing project: providing services to taxonomists for standard genome sequencing and annotation.</title>
        <authorList>
            <consortium name="The Broad Institute Genomics Platform"/>
            <consortium name="The Broad Institute Genome Sequencing Center for Infectious Disease"/>
            <person name="Wu L."/>
            <person name="Ma J."/>
        </authorList>
    </citation>
    <scope>NUCLEOTIDE SEQUENCE [LARGE SCALE GENOMIC DNA]</scope>
    <source>
        <strain evidence="6">TBRC 1826</strain>
    </source>
</reference>
<dbReference type="RefSeq" id="WP_378533158.1">
    <property type="nucleotide sequence ID" value="NZ_JBHSBH010000008.1"/>
</dbReference>
<proteinExistence type="predicted"/>
<accession>A0ABV8FPY0</accession>
<dbReference type="Proteomes" id="UP001595847">
    <property type="component" value="Unassembled WGS sequence"/>
</dbReference>
<dbReference type="Pfam" id="PF05719">
    <property type="entry name" value="GPP34"/>
    <property type="match status" value="1"/>
</dbReference>
<keyword evidence="2" id="KW-0333">Golgi apparatus</keyword>
<sequence length="214" mass="23512">MDRTLPQRLYLLNFDLDKNKLDSNTALVRGQLMRGAAVAELAIAGLLRDQDGKVVRSAEAAQPDDSFLAEVLDAASSTQPRRWFTVVDRNWHRAEEVVRDQLEEQGAITVERGRALGIFPTRKPSLCDPGQVADLRETTRTTAFLGGDLADVPVEDAVLAVLSADGDVCCTISRKERREHKPALTALREHIDTVLPGWRKAVGLSMTARRTAAA</sequence>
<keyword evidence="6" id="KW-1185">Reference proteome</keyword>
<dbReference type="EMBL" id="JBHSBH010000008">
    <property type="protein sequence ID" value="MFC3996783.1"/>
    <property type="molecule type" value="Genomic_DNA"/>
</dbReference>